<name>A0A0S4J3L1_BODSA</name>
<feature type="compositionally biased region" description="Polar residues" evidence="1">
    <location>
        <begin position="263"/>
        <end position="277"/>
    </location>
</feature>
<feature type="compositionally biased region" description="Polar residues" evidence="1">
    <location>
        <begin position="295"/>
        <end position="305"/>
    </location>
</feature>
<dbReference type="EMBL" id="CYKH01001005">
    <property type="protein sequence ID" value="CUG77159.1"/>
    <property type="molecule type" value="Genomic_DNA"/>
</dbReference>
<protein>
    <submittedName>
        <fullName evidence="2">Uncharacterized protein</fullName>
    </submittedName>
</protein>
<proteinExistence type="predicted"/>
<evidence type="ECO:0000313" key="2">
    <source>
        <dbReference type="EMBL" id="CUG77159.1"/>
    </source>
</evidence>
<reference evidence="3" key="1">
    <citation type="submission" date="2015-09" db="EMBL/GenBank/DDBJ databases">
        <authorList>
            <consortium name="Pathogen Informatics"/>
        </authorList>
    </citation>
    <scope>NUCLEOTIDE SEQUENCE [LARGE SCALE GENOMIC DNA]</scope>
    <source>
        <strain evidence="3">Lake Konstanz</strain>
    </source>
</reference>
<sequence>MKALTKIDPDIAREEKEARQAARRLSSLRGLRHKTSAAGEGDDESEAAAAGLTVQPTEFRLTTPLAPPAPTVTIESARKRQPAASATVTRTNPTNTSSHGTTNTASDAAAGGSEGFQLPHSAPSHLGGGATKRYIPPAVLHGGLVSGESQMVVVDLLPARRDGTQFVRGEESSTMLVMKSTAELLNEARGPATLSDEVAEAVQRESATASAALEALFRKHPRKVVTTASLPPPPPPPLKEEGEKGPAAVAPPAPSPARLPQKLRTSVADSSTPTTIGAGNMLQRPTSSTASSSSHIITPQANVASPSGDRAAFTQWLESLQRLQHNFATRDTATDTLRMHCDVLRRRVVNLQQDAPEGESEEVAAGRRHLLAEVRYRLDAVQELLSSPCPLQTTTELFDGAIQKRSFTGSANPRHRTPIDGAKRYGAASPTTTATTNEPVAPIKVTPPTEVVRADVTPLSDAEVGTLIGFLRKGVPPSQAAASKQSKSRT</sequence>
<dbReference type="VEuPathDB" id="TriTrypDB:BSAL_85335"/>
<evidence type="ECO:0000256" key="1">
    <source>
        <dbReference type="SAM" id="MobiDB-lite"/>
    </source>
</evidence>
<feature type="region of interest" description="Disordered" evidence="1">
    <location>
        <begin position="407"/>
        <end position="443"/>
    </location>
</feature>
<organism evidence="2 3">
    <name type="scientific">Bodo saltans</name>
    <name type="common">Flagellated protozoan</name>
    <dbReference type="NCBI Taxonomy" id="75058"/>
    <lineage>
        <taxon>Eukaryota</taxon>
        <taxon>Discoba</taxon>
        <taxon>Euglenozoa</taxon>
        <taxon>Kinetoplastea</taxon>
        <taxon>Metakinetoplastina</taxon>
        <taxon>Eubodonida</taxon>
        <taxon>Bodonidae</taxon>
        <taxon>Bodo</taxon>
    </lineage>
</organism>
<feature type="compositionally biased region" description="Polar residues" evidence="1">
    <location>
        <begin position="429"/>
        <end position="438"/>
    </location>
</feature>
<accession>A0A0S4J3L1</accession>
<feature type="compositionally biased region" description="Polar residues" evidence="1">
    <location>
        <begin position="84"/>
        <end position="106"/>
    </location>
</feature>
<dbReference type="AlphaFoldDB" id="A0A0S4J3L1"/>
<keyword evidence="3" id="KW-1185">Reference proteome</keyword>
<feature type="compositionally biased region" description="Basic and acidic residues" evidence="1">
    <location>
        <begin position="1"/>
        <end position="20"/>
    </location>
</feature>
<gene>
    <name evidence="2" type="ORF">BSAL_85335</name>
</gene>
<dbReference type="Proteomes" id="UP000051952">
    <property type="component" value="Unassembled WGS sequence"/>
</dbReference>
<feature type="region of interest" description="Disordered" evidence="1">
    <location>
        <begin position="224"/>
        <end position="307"/>
    </location>
</feature>
<feature type="region of interest" description="Disordered" evidence="1">
    <location>
        <begin position="1"/>
        <end position="129"/>
    </location>
</feature>
<evidence type="ECO:0000313" key="3">
    <source>
        <dbReference type="Proteomes" id="UP000051952"/>
    </source>
</evidence>